<feature type="compositionally biased region" description="Basic and acidic residues" evidence="1">
    <location>
        <begin position="1"/>
        <end position="24"/>
    </location>
</feature>
<protein>
    <submittedName>
        <fullName evidence="2">Uncharacterized protein</fullName>
    </submittedName>
</protein>
<feature type="compositionally biased region" description="Basic residues" evidence="1">
    <location>
        <begin position="25"/>
        <end position="40"/>
    </location>
</feature>
<gene>
    <name evidence="2" type="ORF">AAFF_G00135890</name>
</gene>
<evidence type="ECO:0000256" key="1">
    <source>
        <dbReference type="SAM" id="MobiDB-lite"/>
    </source>
</evidence>
<name>A0AAD7RQC4_9TELE</name>
<accession>A0AAD7RQC4</accession>
<feature type="region of interest" description="Disordered" evidence="1">
    <location>
        <begin position="1"/>
        <end position="41"/>
    </location>
</feature>
<proteinExistence type="predicted"/>
<dbReference type="EMBL" id="JAINUG010000198">
    <property type="protein sequence ID" value="KAJ8388218.1"/>
    <property type="molecule type" value="Genomic_DNA"/>
</dbReference>
<reference evidence="2" key="1">
    <citation type="journal article" date="2023" name="Science">
        <title>Genome structures resolve the early diversification of teleost fishes.</title>
        <authorList>
            <person name="Parey E."/>
            <person name="Louis A."/>
            <person name="Montfort J."/>
            <person name="Bouchez O."/>
            <person name="Roques C."/>
            <person name="Iampietro C."/>
            <person name="Lluch J."/>
            <person name="Castinel A."/>
            <person name="Donnadieu C."/>
            <person name="Desvignes T."/>
            <person name="Floi Bucao C."/>
            <person name="Jouanno E."/>
            <person name="Wen M."/>
            <person name="Mejri S."/>
            <person name="Dirks R."/>
            <person name="Jansen H."/>
            <person name="Henkel C."/>
            <person name="Chen W.J."/>
            <person name="Zahm M."/>
            <person name="Cabau C."/>
            <person name="Klopp C."/>
            <person name="Thompson A.W."/>
            <person name="Robinson-Rechavi M."/>
            <person name="Braasch I."/>
            <person name="Lecointre G."/>
            <person name="Bobe J."/>
            <person name="Postlethwait J.H."/>
            <person name="Berthelot C."/>
            <person name="Roest Crollius H."/>
            <person name="Guiguen Y."/>
        </authorList>
    </citation>
    <scope>NUCLEOTIDE SEQUENCE</scope>
    <source>
        <strain evidence="2">NC1722</strain>
    </source>
</reference>
<comment type="caution">
    <text evidence="2">The sequence shown here is derived from an EMBL/GenBank/DDBJ whole genome shotgun (WGS) entry which is preliminary data.</text>
</comment>
<dbReference type="AlphaFoldDB" id="A0AAD7RQC4"/>
<sequence length="99" mass="10985">MAHDASQLKKNRDLDVNAVEDEKEKKRKNRKRSREQKKKGAVLLFASTSRSCFLASGGPLGVHNPTPTSKSVSLINPPLLMRTSKPLPFLLRLPPPLTV</sequence>
<evidence type="ECO:0000313" key="3">
    <source>
        <dbReference type="Proteomes" id="UP001221898"/>
    </source>
</evidence>
<organism evidence="2 3">
    <name type="scientific">Aldrovandia affinis</name>
    <dbReference type="NCBI Taxonomy" id="143900"/>
    <lineage>
        <taxon>Eukaryota</taxon>
        <taxon>Metazoa</taxon>
        <taxon>Chordata</taxon>
        <taxon>Craniata</taxon>
        <taxon>Vertebrata</taxon>
        <taxon>Euteleostomi</taxon>
        <taxon>Actinopterygii</taxon>
        <taxon>Neopterygii</taxon>
        <taxon>Teleostei</taxon>
        <taxon>Notacanthiformes</taxon>
        <taxon>Halosauridae</taxon>
        <taxon>Aldrovandia</taxon>
    </lineage>
</organism>
<evidence type="ECO:0000313" key="2">
    <source>
        <dbReference type="EMBL" id="KAJ8388218.1"/>
    </source>
</evidence>
<dbReference type="Proteomes" id="UP001221898">
    <property type="component" value="Unassembled WGS sequence"/>
</dbReference>
<keyword evidence="3" id="KW-1185">Reference proteome</keyword>